<reference evidence="6" key="1">
    <citation type="journal article" date="2014" name="Nat. Genet.">
        <title>Genome of the human hookworm Necator americanus.</title>
        <authorList>
            <person name="Tang Y.T."/>
            <person name="Gao X."/>
            <person name="Rosa B.A."/>
            <person name="Abubucker S."/>
            <person name="Hallsworth-Pepin K."/>
            <person name="Martin J."/>
            <person name="Tyagi R."/>
            <person name="Heizer E."/>
            <person name="Zhang X."/>
            <person name="Bhonagiri-Palsikar V."/>
            <person name="Minx P."/>
            <person name="Warren W.C."/>
            <person name="Wang Q."/>
            <person name="Zhan B."/>
            <person name="Hotez P.J."/>
            <person name="Sternberg P.W."/>
            <person name="Dougall A."/>
            <person name="Gaze S.T."/>
            <person name="Mulvenna J."/>
            <person name="Sotillo J."/>
            <person name="Ranganathan S."/>
            <person name="Rabelo E.M."/>
            <person name="Wilson R.K."/>
            <person name="Felgner P.L."/>
            <person name="Bethony J."/>
            <person name="Hawdon J.M."/>
            <person name="Gasser R.B."/>
            <person name="Loukas A."/>
            <person name="Mitreva M."/>
        </authorList>
    </citation>
    <scope>NUCLEOTIDE SEQUENCE [LARGE SCALE GENOMIC DNA]</scope>
</reference>
<keyword evidence="3" id="KW-0687">Ribonucleoprotein</keyword>
<dbReference type="Pfam" id="PF01084">
    <property type="entry name" value="Ribosomal_S18"/>
    <property type="match status" value="1"/>
</dbReference>
<dbReference type="GO" id="GO:0070181">
    <property type="term" value="F:small ribosomal subunit rRNA binding"/>
    <property type="evidence" value="ECO:0007669"/>
    <property type="project" value="TreeGrafter"/>
</dbReference>
<dbReference type="Proteomes" id="UP000053676">
    <property type="component" value="Unassembled WGS sequence"/>
</dbReference>
<dbReference type="PANTHER" id="PTHR13479:SF40">
    <property type="entry name" value="SMALL RIBOSOMAL SUBUNIT PROTEIN BS18M"/>
    <property type="match status" value="1"/>
</dbReference>
<dbReference type="EMBL" id="KI657472">
    <property type="protein sequence ID" value="ETN86916.1"/>
    <property type="molecule type" value="Genomic_DNA"/>
</dbReference>
<dbReference type="AlphaFoldDB" id="W2U0N4"/>
<accession>W2U0N4</accession>
<keyword evidence="6" id="KW-1185">Reference proteome</keyword>
<dbReference type="STRING" id="51031.W2U0N4"/>
<feature type="region of interest" description="Disordered" evidence="4">
    <location>
        <begin position="1"/>
        <end position="49"/>
    </location>
</feature>
<evidence type="ECO:0000256" key="2">
    <source>
        <dbReference type="ARBA" id="ARBA00022980"/>
    </source>
</evidence>
<evidence type="ECO:0000313" key="5">
    <source>
        <dbReference type="EMBL" id="ETN86916.1"/>
    </source>
</evidence>
<dbReference type="Gene3D" id="4.10.640.10">
    <property type="entry name" value="Ribosomal protein S18"/>
    <property type="match status" value="1"/>
</dbReference>
<name>W2U0N4_NECAM</name>
<evidence type="ECO:0000256" key="4">
    <source>
        <dbReference type="SAM" id="MobiDB-lite"/>
    </source>
</evidence>
<protein>
    <submittedName>
        <fullName evidence="5">Putative ribosomal protein S18</fullName>
    </submittedName>
</protein>
<dbReference type="KEGG" id="nai:NECAME_05762"/>
<evidence type="ECO:0000313" key="6">
    <source>
        <dbReference type="Proteomes" id="UP000053676"/>
    </source>
</evidence>
<keyword evidence="2 5" id="KW-0689">Ribosomal protein</keyword>
<dbReference type="GO" id="GO:0005763">
    <property type="term" value="C:mitochondrial small ribosomal subunit"/>
    <property type="evidence" value="ECO:0007669"/>
    <property type="project" value="TreeGrafter"/>
</dbReference>
<dbReference type="FunFam" id="4.10.640.10:FF:000021">
    <property type="entry name" value="Mitochondrial Ribosomal Protein, Small"/>
    <property type="match status" value="1"/>
</dbReference>
<sequence length="260" mass="29568">MQKEKDPSKSEIVKKKVQIVLATEHTETPTPEGSVPLAEDPDDDIIRAPGQIPHVHKVPENLVAHEIVEENSFSGEEPRSRSESRKSRKSEIRMKEKSSRKRQRSTISKSEEMFLSRSIALSRLLGSKPVLVRLSPRLLSTTIESEPGSLKTCDNDPDAPVEIESNPYKKEDRKCLLCRTGIELDYKNARLLQQFVSTFSGRVYDRHITGLCDHQQKKLVETIALSRKAGYMPIFVKDPKYVKDPKLFDPLKPIRPHSFA</sequence>
<dbReference type="GO" id="GO:0032543">
    <property type="term" value="P:mitochondrial translation"/>
    <property type="evidence" value="ECO:0007669"/>
    <property type="project" value="TreeGrafter"/>
</dbReference>
<comment type="similarity">
    <text evidence="1">Belongs to the bacterial ribosomal protein bS18 family.</text>
</comment>
<gene>
    <name evidence="5" type="ORF">NECAME_05762</name>
</gene>
<evidence type="ECO:0000256" key="3">
    <source>
        <dbReference type="ARBA" id="ARBA00023274"/>
    </source>
</evidence>
<proteinExistence type="inferred from homology"/>
<dbReference type="InterPro" id="IPR001648">
    <property type="entry name" value="Ribosomal_bS18"/>
</dbReference>
<dbReference type="OrthoDB" id="10066799at2759"/>
<dbReference type="PANTHER" id="PTHR13479">
    <property type="entry name" value="30S RIBOSOMAL PROTEIN S18"/>
    <property type="match status" value="1"/>
</dbReference>
<dbReference type="SUPFAM" id="SSF46911">
    <property type="entry name" value="Ribosomal protein S18"/>
    <property type="match status" value="1"/>
</dbReference>
<feature type="compositionally biased region" description="Basic and acidic residues" evidence="4">
    <location>
        <begin position="76"/>
        <end position="97"/>
    </location>
</feature>
<feature type="region of interest" description="Disordered" evidence="4">
    <location>
        <begin position="69"/>
        <end position="109"/>
    </location>
</feature>
<dbReference type="GO" id="GO:0003735">
    <property type="term" value="F:structural constituent of ribosome"/>
    <property type="evidence" value="ECO:0007669"/>
    <property type="project" value="InterPro"/>
</dbReference>
<dbReference type="InterPro" id="IPR036870">
    <property type="entry name" value="Ribosomal_bS18_sf"/>
</dbReference>
<evidence type="ECO:0000256" key="1">
    <source>
        <dbReference type="ARBA" id="ARBA00005589"/>
    </source>
</evidence>
<organism evidence="5 6">
    <name type="scientific">Necator americanus</name>
    <name type="common">Human hookworm</name>
    <dbReference type="NCBI Taxonomy" id="51031"/>
    <lineage>
        <taxon>Eukaryota</taxon>
        <taxon>Metazoa</taxon>
        <taxon>Ecdysozoa</taxon>
        <taxon>Nematoda</taxon>
        <taxon>Chromadorea</taxon>
        <taxon>Rhabditida</taxon>
        <taxon>Rhabditina</taxon>
        <taxon>Rhabditomorpha</taxon>
        <taxon>Strongyloidea</taxon>
        <taxon>Ancylostomatidae</taxon>
        <taxon>Bunostominae</taxon>
        <taxon>Necator</taxon>
    </lineage>
</organism>
<feature type="compositionally biased region" description="Basic and acidic residues" evidence="4">
    <location>
        <begin position="1"/>
        <end position="14"/>
    </location>
</feature>